<dbReference type="Pfam" id="PF03976">
    <property type="entry name" value="PPK2"/>
    <property type="match status" value="1"/>
</dbReference>
<dbReference type="AlphaFoldDB" id="A0A7W7ANF4"/>
<keyword evidence="2 4" id="KW-0808">Transferase</keyword>
<proteinExistence type="inferred from homology"/>
<dbReference type="GO" id="GO:0008976">
    <property type="term" value="F:polyphosphate kinase activity"/>
    <property type="evidence" value="ECO:0007669"/>
    <property type="project" value="UniProtKB-UniRule"/>
</dbReference>
<evidence type="ECO:0000313" key="7">
    <source>
        <dbReference type="Proteomes" id="UP000574769"/>
    </source>
</evidence>
<dbReference type="EMBL" id="JACHNY010000009">
    <property type="protein sequence ID" value="MBB4619364.1"/>
    <property type="molecule type" value="Genomic_DNA"/>
</dbReference>
<dbReference type="NCBIfam" id="TIGR03707">
    <property type="entry name" value="PPK2_P_aer"/>
    <property type="match status" value="1"/>
</dbReference>
<keyword evidence="3 4" id="KW-0418">Kinase</keyword>
<protein>
    <recommendedName>
        <fullName evidence="4">ADP/GDP-polyphosphate phosphotransferase</fullName>
        <ecNumber evidence="4">2.7.4.-</ecNumber>
    </recommendedName>
    <alternativeName>
        <fullName evidence="4">Polyphosphate kinase PPK2</fullName>
    </alternativeName>
</protein>
<evidence type="ECO:0000313" key="6">
    <source>
        <dbReference type="EMBL" id="MBB4619364.1"/>
    </source>
</evidence>
<accession>A0A7W7ANF4</accession>
<sequence>MNTTESLSHLERLQLGLVEMQQAAIRSGKRMILVLEGRDGAGKDGTIKRLTEHLSTRATRVVALPKPTERERSQWYFQRYVQHLPAAGELVIFNRSWYNRAGVEVVMDFSTRDEQAEFLRDAPDFERMLVESGIGLLKVWLDITKEEQRKRLESRRTNPLKRLKVSDMDAVAQDRWSDYSAARDTMLLRTHTPLAPWFCVRADDKPAARKAIMKHVLHHFADPGIARTVKRPDPERLFPFEAAAITDGRLAP</sequence>
<comment type="function">
    <text evidence="4">Uses inorganic polyphosphate (polyP) as a donor to convert GDP to GTP or ADP to ATP.</text>
</comment>
<dbReference type="EC" id="2.7.4.-" evidence="4"/>
<dbReference type="PANTHER" id="PTHR34383:SF1">
    <property type="entry name" value="ADP-POLYPHOSPHATE PHOSPHOTRANSFERASE"/>
    <property type="match status" value="1"/>
</dbReference>
<name>A0A7W7ANF4_9SPHN</name>
<keyword evidence="7" id="KW-1185">Reference proteome</keyword>
<comment type="similarity">
    <text evidence="1 4">Belongs to the polyphosphate kinase 2 (PPK2) family. Class I subfamily.</text>
</comment>
<gene>
    <name evidence="6" type="ORF">GGQ96_003517</name>
</gene>
<dbReference type="PANTHER" id="PTHR34383">
    <property type="entry name" value="POLYPHOSPHATE:AMP PHOSPHOTRANSFERASE-RELATED"/>
    <property type="match status" value="1"/>
</dbReference>
<feature type="domain" description="Polyphosphate kinase-2-related" evidence="5">
    <location>
        <begin position="7"/>
        <end position="222"/>
    </location>
</feature>
<dbReference type="InterPro" id="IPR027417">
    <property type="entry name" value="P-loop_NTPase"/>
</dbReference>
<dbReference type="PIRSF" id="PIRSF028756">
    <property type="entry name" value="PPK2_prd"/>
    <property type="match status" value="1"/>
</dbReference>
<comment type="subunit">
    <text evidence="4">Homotetramer.</text>
</comment>
<dbReference type="SUPFAM" id="SSF52540">
    <property type="entry name" value="P-loop containing nucleoside triphosphate hydrolases"/>
    <property type="match status" value="1"/>
</dbReference>
<comment type="caution">
    <text evidence="6">The sequence shown here is derived from an EMBL/GenBank/DDBJ whole genome shotgun (WGS) entry which is preliminary data.</text>
</comment>
<dbReference type="InterPro" id="IPR016898">
    <property type="entry name" value="Polyphosphate_phosphotransfera"/>
</dbReference>
<evidence type="ECO:0000256" key="1">
    <source>
        <dbReference type="ARBA" id="ARBA00009924"/>
    </source>
</evidence>
<evidence type="ECO:0000259" key="5">
    <source>
        <dbReference type="Pfam" id="PF03976"/>
    </source>
</evidence>
<dbReference type="InterPro" id="IPR022486">
    <property type="entry name" value="PPK2_PA0141"/>
</dbReference>
<evidence type="ECO:0000256" key="4">
    <source>
        <dbReference type="RuleBase" id="RU369062"/>
    </source>
</evidence>
<dbReference type="Proteomes" id="UP000574769">
    <property type="component" value="Unassembled WGS sequence"/>
</dbReference>
<evidence type="ECO:0000256" key="2">
    <source>
        <dbReference type="ARBA" id="ARBA00022679"/>
    </source>
</evidence>
<dbReference type="Gene3D" id="3.40.50.300">
    <property type="entry name" value="P-loop containing nucleotide triphosphate hydrolases"/>
    <property type="match status" value="1"/>
</dbReference>
<organism evidence="6 7">
    <name type="scientific">Sphingomonas abaci</name>
    <dbReference type="NCBI Taxonomy" id="237611"/>
    <lineage>
        <taxon>Bacteria</taxon>
        <taxon>Pseudomonadati</taxon>
        <taxon>Pseudomonadota</taxon>
        <taxon>Alphaproteobacteria</taxon>
        <taxon>Sphingomonadales</taxon>
        <taxon>Sphingomonadaceae</taxon>
        <taxon>Sphingomonas</taxon>
    </lineage>
</organism>
<dbReference type="GO" id="GO:0006793">
    <property type="term" value="P:phosphorus metabolic process"/>
    <property type="evidence" value="ECO:0007669"/>
    <property type="project" value="InterPro"/>
</dbReference>
<reference evidence="6 7" key="1">
    <citation type="submission" date="2020-08" db="EMBL/GenBank/DDBJ databases">
        <title>Genomic Encyclopedia of Type Strains, Phase IV (KMG-IV): sequencing the most valuable type-strain genomes for metagenomic binning, comparative biology and taxonomic classification.</title>
        <authorList>
            <person name="Goeker M."/>
        </authorList>
    </citation>
    <scope>NUCLEOTIDE SEQUENCE [LARGE SCALE GENOMIC DNA]</scope>
    <source>
        <strain evidence="6 7">DSM 15867</strain>
    </source>
</reference>
<evidence type="ECO:0000256" key="3">
    <source>
        <dbReference type="ARBA" id="ARBA00022777"/>
    </source>
</evidence>
<dbReference type="InterPro" id="IPR022488">
    <property type="entry name" value="PPK2-related"/>
</dbReference>